<reference evidence="2 3" key="1">
    <citation type="submission" date="2019-01" db="EMBL/GenBank/DDBJ databases">
        <title>Spirosoma flava sp. nov., a propanil-degrading bacterium isolated from herbicide-contaminated soil.</title>
        <authorList>
            <person name="Zhang L."/>
            <person name="Jiang J.-D."/>
        </authorList>
    </citation>
    <scope>NUCLEOTIDE SEQUENCE [LARGE SCALE GENOMIC DNA]</scope>
    <source>
        <strain evidence="2 3">TY50</strain>
    </source>
</reference>
<keyword evidence="1" id="KW-1133">Transmembrane helix</keyword>
<comment type="caution">
    <text evidence="2">The sequence shown here is derived from an EMBL/GenBank/DDBJ whole genome shotgun (WGS) entry which is preliminary data.</text>
</comment>
<evidence type="ECO:0000313" key="2">
    <source>
        <dbReference type="EMBL" id="RYC68227.1"/>
    </source>
</evidence>
<feature type="transmembrane region" description="Helical" evidence="1">
    <location>
        <begin position="315"/>
        <end position="335"/>
    </location>
</feature>
<dbReference type="Proteomes" id="UP000290407">
    <property type="component" value="Unassembled WGS sequence"/>
</dbReference>
<dbReference type="EMBL" id="SBLB01000006">
    <property type="protein sequence ID" value="RYC68227.1"/>
    <property type="molecule type" value="Genomic_DNA"/>
</dbReference>
<feature type="transmembrane region" description="Helical" evidence="1">
    <location>
        <begin position="212"/>
        <end position="235"/>
    </location>
</feature>
<keyword evidence="3" id="KW-1185">Reference proteome</keyword>
<accession>A0A4Q2UG06</accession>
<feature type="transmembrane region" description="Helical" evidence="1">
    <location>
        <begin position="154"/>
        <end position="174"/>
    </location>
</feature>
<protein>
    <recommendedName>
        <fullName evidence="4">M50 family peptidase</fullName>
    </recommendedName>
</protein>
<feature type="transmembrane region" description="Helical" evidence="1">
    <location>
        <begin position="180"/>
        <end position="200"/>
    </location>
</feature>
<organism evidence="2 3">
    <name type="scientific">Spirosoma sordidisoli</name>
    <dbReference type="NCBI Taxonomy" id="2502893"/>
    <lineage>
        <taxon>Bacteria</taxon>
        <taxon>Pseudomonadati</taxon>
        <taxon>Bacteroidota</taxon>
        <taxon>Cytophagia</taxon>
        <taxon>Cytophagales</taxon>
        <taxon>Cytophagaceae</taxon>
        <taxon>Spirosoma</taxon>
    </lineage>
</organism>
<evidence type="ECO:0008006" key="4">
    <source>
        <dbReference type="Google" id="ProtNLM"/>
    </source>
</evidence>
<evidence type="ECO:0000313" key="3">
    <source>
        <dbReference type="Proteomes" id="UP000290407"/>
    </source>
</evidence>
<keyword evidence="1" id="KW-0472">Membrane</keyword>
<name>A0A4Q2UG06_9BACT</name>
<keyword evidence="1" id="KW-0812">Transmembrane</keyword>
<sequence length="404" mass="46018">MLITPGTSIHEFDKSNWVIHSAEGRNFLVNEATFRLYNILATAPGLSEAKQAFDDQFGLNLDLEQFKAVLAKSLGGYNVLVNDEVPTRPVLTGNYLKLKVEFMPAWLVHALSKPFQWLYDPAVFWIAFLICASVVPVVYLVAAPDHVLAKTNYGLYLGLLYATMIVHELGHIGACARCGLKHGGVGFGFYFIMPVMYADITEIWLANRSRRIIANLAGVFNEVLYASILALVYWLTGNETYLAVALTVVTMVAWQFNPFVRFDGYWVLSDLTNTPNLLQKANDTFQRGTRWPALKAFVTRPLLTLRQTPLRHTGLFAYALLNTLLWVSIMLYTFIVHRETVLHFPAIVWHLFNKAMDGQLAWTDISRKYLTVLLFYILLIRFAFLRIRQLNLRDTMVVRALRLS</sequence>
<feature type="transmembrane region" description="Helical" evidence="1">
    <location>
        <begin position="122"/>
        <end position="142"/>
    </location>
</feature>
<dbReference type="AlphaFoldDB" id="A0A4Q2UG06"/>
<feature type="transmembrane region" description="Helical" evidence="1">
    <location>
        <begin position="241"/>
        <end position="260"/>
    </location>
</feature>
<dbReference type="RefSeq" id="WP_129604297.1">
    <property type="nucleotide sequence ID" value="NZ_SBLB01000006.1"/>
</dbReference>
<gene>
    <name evidence="2" type="ORF">EQG79_22535</name>
</gene>
<evidence type="ECO:0000256" key="1">
    <source>
        <dbReference type="SAM" id="Phobius"/>
    </source>
</evidence>
<feature type="transmembrane region" description="Helical" evidence="1">
    <location>
        <begin position="369"/>
        <end position="387"/>
    </location>
</feature>
<proteinExistence type="predicted"/>